<dbReference type="Proteomes" id="UP000588806">
    <property type="component" value="Unassembled WGS sequence"/>
</dbReference>
<dbReference type="EMBL" id="JABFHI010000001">
    <property type="protein sequence ID" value="NOG30757.1"/>
    <property type="molecule type" value="Genomic_DNA"/>
</dbReference>
<dbReference type="AlphaFoldDB" id="A0A7Y3TWL3"/>
<organism evidence="1 2">
    <name type="scientific">Vreelandella azerica</name>
    <dbReference type="NCBI Taxonomy" id="2732867"/>
    <lineage>
        <taxon>Bacteria</taxon>
        <taxon>Pseudomonadati</taxon>
        <taxon>Pseudomonadota</taxon>
        <taxon>Gammaproteobacteria</taxon>
        <taxon>Oceanospirillales</taxon>
        <taxon>Halomonadaceae</taxon>
        <taxon>Vreelandella</taxon>
    </lineage>
</organism>
<dbReference type="InterPro" id="IPR010344">
    <property type="entry name" value="YbjH"/>
</dbReference>
<protein>
    <submittedName>
        <fullName evidence="1">Uncharacterized protein</fullName>
    </submittedName>
</protein>
<reference evidence="1 2" key="2">
    <citation type="submission" date="2020-06" db="EMBL/GenBank/DDBJ databases">
        <title>Halomonas songnenensis sp. nov., a moderately halophilic bacterium isolated from saline and alkaline soils.</title>
        <authorList>
            <person name="Jiang J."/>
            <person name="Pan Y."/>
        </authorList>
    </citation>
    <scope>NUCLEOTIDE SEQUENCE [LARGE SCALE GENOMIC DNA]</scope>
    <source>
        <strain evidence="1 2">TBZ9</strain>
    </source>
</reference>
<name>A0A7Y3TWL3_9GAMM</name>
<gene>
    <name evidence="1" type="ORF">HLB35_01385</name>
</gene>
<comment type="caution">
    <text evidence="1">The sequence shown here is derived from an EMBL/GenBank/DDBJ whole genome shotgun (WGS) entry which is preliminary data.</text>
</comment>
<sequence length="95" mass="10245">MPAIALGARDIGHNTPFNAEYLVASKRWNAWDVSLGVGWGALGSAGDAEAPFNDLSERWDTRSAPENLQPYEESDWFKGSASLFGGVSYQTPGNP</sequence>
<evidence type="ECO:0000313" key="2">
    <source>
        <dbReference type="Proteomes" id="UP000588806"/>
    </source>
</evidence>
<proteinExistence type="predicted"/>
<evidence type="ECO:0000313" key="1">
    <source>
        <dbReference type="EMBL" id="NOG30757.1"/>
    </source>
</evidence>
<reference evidence="1 2" key="1">
    <citation type="submission" date="2020-05" db="EMBL/GenBank/DDBJ databases">
        <authorList>
            <person name="Ruan W."/>
            <person name="Jeon C.O."/>
            <person name="Chun B.H."/>
        </authorList>
    </citation>
    <scope>NUCLEOTIDE SEQUENCE [LARGE SCALE GENOMIC DNA]</scope>
    <source>
        <strain evidence="1 2">TBZ9</strain>
    </source>
</reference>
<keyword evidence="2" id="KW-1185">Reference proteome</keyword>
<dbReference type="Pfam" id="PF06082">
    <property type="entry name" value="YjbH"/>
    <property type="match status" value="1"/>
</dbReference>
<accession>A0A7Y3TWL3</accession>